<proteinExistence type="predicted"/>
<dbReference type="SMART" id="SM00345">
    <property type="entry name" value="HTH_GNTR"/>
    <property type="match status" value="1"/>
</dbReference>
<name>A0A369V5F1_9ACTN</name>
<evidence type="ECO:0000259" key="4">
    <source>
        <dbReference type="PROSITE" id="PS50949"/>
    </source>
</evidence>
<accession>A0A369V5F1</accession>
<reference evidence="5 6" key="1">
    <citation type="submission" date="2018-07" db="EMBL/GenBank/DDBJ databases">
        <title>Genome guided investigation of antibiotics producing actinomycetales strain isolated from a Macau mangrove ecosystem.</title>
        <authorList>
            <person name="Hu D."/>
        </authorList>
    </citation>
    <scope>NUCLEOTIDE SEQUENCE [LARGE SCALE GENOMIC DNA]</scope>
    <source>
        <strain evidence="5 6">2297</strain>
    </source>
</reference>
<comment type="caution">
    <text evidence="5">The sequence shown here is derived from an EMBL/GenBank/DDBJ whole genome shotgun (WGS) entry which is preliminary data.</text>
</comment>
<dbReference type="InterPro" id="IPR036388">
    <property type="entry name" value="WH-like_DNA-bd_sf"/>
</dbReference>
<dbReference type="EMBL" id="QQBH01000013">
    <property type="protein sequence ID" value="RDD87130.1"/>
    <property type="molecule type" value="Genomic_DNA"/>
</dbReference>
<dbReference type="RefSeq" id="WP_114530192.1">
    <property type="nucleotide sequence ID" value="NZ_JBEXDJ010000007.1"/>
</dbReference>
<dbReference type="AlphaFoldDB" id="A0A369V5F1"/>
<dbReference type="PANTHER" id="PTHR38445">
    <property type="entry name" value="HTH-TYPE TRANSCRIPTIONAL REPRESSOR YTRA"/>
    <property type="match status" value="1"/>
</dbReference>
<gene>
    <name evidence="5" type="ORF">DVZ84_20100</name>
</gene>
<dbReference type="OrthoDB" id="3192286at2"/>
<dbReference type="SUPFAM" id="SSF46785">
    <property type="entry name" value="Winged helix' DNA-binding domain"/>
    <property type="match status" value="1"/>
</dbReference>
<evidence type="ECO:0000256" key="1">
    <source>
        <dbReference type="ARBA" id="ARBA00023015"/>
    </source>
</evidence>
<evidence type="ECO:0000313" key="6">
    <source>
        <dbReference type="Proteomes" id="UP000253742"/>
    </source>
</evidence>
<keyword evidence="1" id="KW-0805">Transcription regulation</keyword>
<evidence type="ECO:0000256" key="3">
    <source>
        <dbReference type="ARBA" id="ARBA00023163"/>
    </source>
</evidence>
<dbReference type="InterPro" id="IPR036390">
    <property type="entry name" value="WH_DNA-bd_sf"/>
</dbReference>
<organism evidence="5 6">
    <name type="scientific">Streptomyces parvulus</name>
    <dbReference type="NCBI Taxonomy" id="146923"/>
    <lineage>
        <taxon>Bacteria</taxon>
        <taxon>Bacillati</taxon>
        <taxon>Actinomycetota</taxon>
        <taxon>Actinomycetes</taxon>
        <taxon>Kitasatosporales</taxon>
        <taxon>Streptomycetaceae</taxon>
        <taxon>Streptomyces</taxon>
    </lineage>
</organism>
<dbReference type="Gene3D" id="1.10.10.10">
    <property type="entry name" value="Winged helix-like DNA-binding domain superfamily/Winged helix DNA-binding domain"/>
    <property type="match status" value="1"/>
</dbReference>
<keyword evidence="2" id="KW-0238">DNA-binding</keyword>
<dbReference type="Proteomes" id="UP000253742">
    <property type="component" value="Unassembled WGS sequence"/>
</dbReference>
<dbReference type="PANTHER" id="PTHR38445:SF7">
    <property type="entry name" value="GNTR-FAMILY TRANSCRIPTIONAL REGULATOR"/>
    <property type="match status" value="1"/>
</dbReference>
<feature type="domain" description="HTH gntR-type" evidence="4">
    <location>
        <begin position="11"/>
        <end position="79"/>
    </location>
</feature>
<dbReference type="GO" id="GO:0003677">
    <property type="term" value="F:DNA binding"/>
    <property type="evidence" value="ECO:0007669"/>
    <property type="project" value="UniProtKB-KW"/>
</dbReference>
<dbReference type="PROSITE" id="PS50949">
    <property type="entry name" value="HTH_GNTR"/>
    <property type="match status" value="1"/>
</dbReference>
<keyword evidence="3" id="KW-0804">Transcription</keyword>
<dbReference type="GO" id="GO:0003700">
    <property type="term" value="F:DNA-binding transcription factor activity"/>
    <property type="evidence" value="ECO:0007669"/>
    <property type="project" value="InterPro"/>
</dbReference>
<sequence>MLVRIDHASPVGLGEQVAASVRRAVAEGSLPKGRRLPAARALAKTLDINMHTVLRGYQILKEEGLIEMRPGRGAVVSAAAPDRALAVDACRHFVHLARHAGLSGPEILSMVETHLRS</sequence>
<evidence type="ECO:0000256" key="2">
    <source>
        <dbReference type="ARBA" id="ARBA00023125"/>
    </source>
</evidence>
<dbReference type="CDD" id="cd07377">
    <property type="entry name" value="WHTH_GntR"/>
    <property type="match status" value="1"/>
</dbReference>
<dbReference type="InterPro" id="IPR000524">
    <property type="entry name" value="Tscrpt_reg_HTH_GntR"/>
</dbReference>
<protein>
    <submittedName>
        <fullName evidence="5">GntR family transcriptional regulator</fullName>
    </submittedName>
</protein>
<dbReference type="Pfam" id="PF00392">
    <property type="entry name" value="GntR"/>
    <property type="match status" value="1"/>
</dbReference>
<evidence type="ECO:0000313" key="5">
    <source>
        <dbReference type="EMBL" id="RDD87130.1"/>
    </source>
</evidence>